<feature type="domain" description="3-keto-alpha-glucoside-1,2-lyase/3-keto-2-hydroxy-glucal hydratase" evidence="2">
    <location>
        <begin position="161"/>
        <end position="324"/>
    </location>
</feature>
<gene>
    <name evidence="3" type="ORF">D1164_16550</name>
</gene>
<name>A0A399CWU6_9BACT</name>
<dbReference type="EMBL" id="QWET01000013">
    <property type="protein sequence ID" value="RIH64164.1"/>
    <property type="molecule type" value="Genomic_DNA"/>
</dbReference>
<evidence type="ECO:0000313" key="4">
    <source>
        <dbReference type="Proteomes" id="UP000266441"/>
    </source>
</evidence>
<sequence length="329" mass="36517">MKIIRNTLLLLALNLGVCASALAQSSNDGSEVIGRWDLTIVIEGDDLEDLGLFRHGLMDAAGFPGWLEIKRSGFSTLVGYYVGYEGSARPISEIHYSAKDGKYHFTIPPQWMDIEDIYFEFTLKDNKLSGYKMLDGHKLEWTGVRAPSLIREKPPVWGNPKNLLDDNLSRWIVPENNKFRMVDGVLVNTEAGGNLVTNEKFDDFKLSVEFRYPEGSNSGIYLRGRYEVQIEDSPVNKTSNVSIGGVYGFIEPAVYAAKKPGEWQTYEITLVGRHVTIVHNGIEVISNRPIPGITGGSLDSNEGNPGPIQVQGDHGPVEFRKFVITPAVN</sequence>
<comment type="caution">
    <text evidence="3">The sequence shown here is derived from an EMBL/GenBank/DDBJ whole genome shotgun (WGS) entry which is preliminary data.</text>
</comment>
<dbReference type="RefSeq" id="WP_119350996.1">
    <property type="nucleotide sequence ID" value="NZ_QWET01000013.1"/>
</dbReference>
<feature type="chain" id="PRO_5017320784" evidence="1">
    <location>
        <begin position="24"/>
        <end position="329"/>
    </location>
</feature>
<feature type="signal peptide" evidence="1">
    <location>
        <begin position="1"/>
        <end position="23"/>
    </location>
</feature>
<evidence type="ECO:0000313" key="3">
    <source>
        <dbReference type="EMBL" id="RIH64164.1"/>
    </source>
</evidence>
<reference evidence="3 4" key="1">
    <citation type="journal article" date="2015" name="Int. J. Syst. Evol. Microbiol.">
        <title>Mariniphaga sediminis sp. nov., isolated from coastal sediment.</title>
        <authorList>
            <person name="Wang F.Q."/>
            <person name="Shen Q.Y."/>
            <person name="Chen G.J."/>
            <person name="Du Z.J."/>
        </authorList>
    </citation>
    <scope>NUCLEOTIDE SEQUENCE [LARGE SCALE GENOMIC DNA]</scope>
    <source>
        <strain evidence="3 4">SY21</strain>
    </source>
</reference>
<dbReference type="Pfam" id="PF06439">
    <property type="entry name" value="3keto-disac_hyd"/>
    <property type="match status" value="1"/>
</dbReference>
<evidence type="ECO:0000259" key="2">
    <source>
        <dbReference type="Pfam" id="PF06439"/>
    </source>
</evidence>
<dbReference type="InterPro" id="IPR010496">
    <property type="entry name" value="AL/BT2_dom"/>
</dbReference>
<evidence type="ECO:0000256" key="1">
    <source>
        <dbReference type="SAM" id="SignalP"/>
    </source>
</evidence>
<dbReference type="AlphaFoldDB" id="A0A399CWU6"/>
<keyword evidence="1" id="KW-0732">Signal</keyword>
<dbReference type="OrthoDB" id="190957at2"/>
<organism evidence="3 4">
    <name type="scientific">Mariniphaga sediminis</name>
    <dbReference type="NCBI Taxonomy" id="1628158"/>
    <lineage>
        <taxon>Bacteria</taxon>
        <taxon>Pseudomonadati</taxon>
        <taxon>Bacteroidota</taxon>
        <taxon>Bacteroidia</taxon>
        <taxon>Marinilabiliales</taxon>
        <taxon>Prolixibacteraceae</taxon>
        <taxon>Mariniphaga</taxon>
    </lineage>
</organism>
<keyword evidence="4" id="KW-1185">Reference proteome</keyword>
<protein>
    <submittedName>
        <fullName evidence="3">DUF1080 domain-containing protein</fullName>
    </submittedName>
</protein>
<accession>A0A399CWU6</accession>
<proteinExistence type="predicted"/>
<dbReference type="Gene3D" id="2.60.120.560">
    <property type="entry name" value="Exo-inulinase, domain 1"/>
    <property type="match status" value="1"/>
</dbReference>
<dbReference type="GO" id="GO:0016787">
    <property type="term" value="F:hydrolase activity"/>
    <property type="evidence" value="ECO:0007669"/>
    <property type="project" value="InterPro"/>
</dbReference>
<dbReference type="Proteomes" id="UP000266441">
    <property type="component" value="Unassembled WGS sequence"/>
</dbReference>